<dbReference type="InterPro" id="IPR017927">
    <property type="entry name" value="FAD-bd_FR_type"/>
</dbReference>
<dbReference type="PANTHER" id="PTHR11972:SF191">
    <property type="entry name" value="FAD-BINDING FR-TYPE DOMAIN-CONTAINING PROTEIN"/>
    <property type="match status" value="1"/>
</dbReference>
<dbReference type="InterPro" id="IPR013121">
    <property type="entry name" value="Fe_red_NAD-bd_6"/>
</dbReference>
<keyword evidence="9" id="KW-0472">Membrane</keyword>
<dbReference type="SUPFAM" id="SSF63380">
    <property type="entry name" value="Riboflavin synthase domain-like"/>
    <property type="match status" value="1"/>
</dbReference>
<gene>
    <name evidence="13" type="ORF">ACJMK2_027618</name>
</gene>
<evidence type="ECO:0000256" key="9">
    <source>
        <dbReference type="ARBA" id="ARBA00023136"/>
    </source>
</evidence>
<evidence type="ECO:0000256" key="10">
    <source>
        <dbReference type="ARBA" id="ARBA00023180"/>
    </source>
</evidence>
<dbReference type="InterPro" id="IPR013112">
    <property type="entry name" value="FAD-bd_8"/>
</dbReference>
<organism evidence="13 14">
    <name type="scientific">Sinanodonta woodiana</name>
    <name type="common">Chinese pond mussel</name>
    <name type="synonym">Anodonta woodiana</name>
    <dbReference type="NCBI Taxonomy" id="1069815"/>
    <lineage>
        <taxon>Eukaryota</taxon>
        <taxon>Metazoa</taxon>
        <taxon>Spiralia</taxon>
        <taxon>Lophotrochozoa</taxon>
        <taxon>Mollusca</taxon>
        <taxon>Bivalvia</taxon>
        <taxon>Autobranchia</taxon>
        <taxon>Heteroconchia</taxon>
        <taxon>Palaeoheterodonta</taxon>
        <taxon>Unionida</taxon>
        <taxon>Unionoidea</taxon>
        <taxon>Unionidae</taxon>
        <taxon>Unioninae</taxon>
        <taxon>Sinanodonta</taxon>
    </lineage>
</organism>
<evidence type="ECO:0000256" key="7">
    <source>
        <dbReference type="ARBA" id="ARBA00023002"/>
    </source>
</evidence>
<keyword evidence="3" id="KW-0349">Heme</keyword>
<keyword evidence="7" id="KW-0560">Oxidoreductase</keyword>
<dbReference type="AlphaFoldDB" id="A0ABD3X5Z3"/>
<dbReference type="Gene3D" id="3.40.50.80">
    <property type="entry name" value="Nucleotide-binding domain of ferredoxin-NADP reductase (FNR) module"/>
    <property type="match status" value="1"/>
</dbReference>
<comment type="caution">
    <text evidence="13">The sequence shown here is derived from an EMBL/GenBank/DDBJ whole genome shotgun (WGS) entry which is preliminary data.</text>
</comment>
<dbReference type="InterPro" id="IPR039261">
    <property type="entry name" value="FNR_nucleotide-bd"/>
</dbReference>
<dbReference type="Pfam" id="PF08030">
    <property type="entry name" value="NAD_binding_6"/>
    <property type="match status" value="1"/>
</dbReference>
<proteinExistence type="predicted"/>
<feature type="non-terminal residue" evidence="13">
    <location>
        <position position="1"/>
    </location>
</feature>
<dbReference type="CDD" id="cd06186">
    <property type="entry name" value="NOX_Duox_like_FAD_NADP"/>
    <property type="match status" value="1"/>
</dbReference>
<dbReference type="Proteomes" id="UP001634394">
    <property type="component" value="Unassembled WGS sequence"/>
</dbReference>
<dbReference type="FunFam" id="3.40.50.80:FF:000004">
    <property type="entry name" value="NADPH oxidase isoform 2"/>
    <property type="match status" value="1"/>
</dbReference>
<name>A0ABD3X5Z3_SINWO</name>
<feature type="domain" description="FAD-binding FR-type" evidence="12">
    <location>
        <begin position="22"/>
        <end position="129"/>
    </location>
</feature>
<keyword evidence="14" id="KW-1185">Reference proteome</keyword>
<keyword evidence="6" id="KW-1133">Transmembrane helix</keyword>
<evidence type="ECO:0000256" key="5">
    <source>
        <dbReference type="ARBA" id="ARBA00022723"/>
    </source>
</evidence>
<comment type="catalytic activity">
    <reaction evidence="11">
        <text>NADPH + 2 O2 = 2 superoxide + NADP(+) + H(+)</text>
        <dbReference type="Rhea" id="RHEA:63180"/>
        <dbReference type="ChEBI" id="CHEBI:15378"/>
        <dbReference type="ChEBI" id="CHEBI:15379"/>
        <dbReference type="ChEBI" id="CHEBI:18421"/>
        <dbReference type="ChEBI" id="CHEBI:57783"/>
        <dbReference type="ChEBI" id="CHEBI:58349"/>
    </reaction>
</comment>
<keyword evidence="2" id="KW-1003">Cell membrane</keyword>
<keyword evidence="5" id="KW-0479">Metal-binding</keyword>
<evidence type="ECO:0000259" key="12">
    <source>
        <dbReference type="PROSITE" id="PS51384"/>
    </source>
</evidence>
<evidence type="ECO:0000256" key="3">
    <source>
        <dbReference type="ARBA" id="ARBA00022617"/>
    </source>
</evidence>
<dbReference type="GO" id="GO:0046872">
    <property type="term" value="F:metal ion binding"/>
    <property type="evidence" value="ECO:0007669"/>
    <property type="project" value="UniProtKB-KW"/>
</dbReference>
<dbReference type="InterPro" id="IPR000778">
    <property type="entry name" value="Cyt_b245_heavy_chain"/>
</dbReference>
<evidence type="ECO:0000256" key="4">
    <source>
        <dbReference type="ARBA" id="ARBA00022692"/>
    </source>
</evidence>
<accession>A0ABD3X5Z3</accession>
<dbReference type="InterPro" id="IPR017938">
    <property type="entry name" value="Riboflavin_synthase-like_b-brl"/>
</dbReference>
<keyword evidence="8" id="KW-0408">Iron</keyword>
<sequence>FWKWCIGPIVLYLMERGVRFYRSMQQVVILKVVKHPSNVFELQMRKKGFSMGPGQYIFIKCPSVSHFEWHPFTLTSAPDDDYFSVHIRQVGNWTNAVAKAVHMDKEEVAKKSKLPRISVDGPFGTATEDIFSYEVDVFIAAGIGVTPFASVLRDICFKETKGASMELKKVYFYWICPDLNYFEWLHNLLKEYDIKMAESGKTNFLSYYIYLTKGWDKDLAKSIFSRENEELDPVTGLQQKTHYGRPNWNKIFPTIADAHPEKEIGVFFCGPKQLSNTLHKACNQYSKSGTKFFYNKESF</sequence>
<dbReference type="Gene3D" id="2.40.30.10">
    <property type="entry name" value="Translation factors"/>
    <property type="match status" value="1"/>
</dbReference>
<comment type="subcellular location">
    <subcellularLocation>
        <location evidence="1">Cell membrane</location>
        <topology evidence="1">Multi-pass membrane protein</topology>
    </subcellularLocation>
</comment>
<evidence type="ECO:0000256" key="11">
    <source>
        <dbReference type="ARBA" id="ARBA00049908"/>
    </source>
</evidence>
<protein>
    <recommendedName>
        <fullName evidence="12">FAD-binding FR-type domain-containing protein</fullName>
    </recommendedName>
</protein>
<dbReference type="Pfam" id="PF08022">
    <property type="entry name" value="FAD_binding_8"/>
    <property type="match status" value="1"/>
</dbReference>
<evidence type="ECO:0000256" key="8">
    <source>
        <dbReference type="ARBA" id="ARBA00023004"/>
    </source>
</evidence>
<keyword evidence="4" id="KW-0812">Transmembrane</keyword>
<dbReference type="SUPFAM" id="SSF52343">
    <property type="entry name" value="Ferredoxin reductase-like, C-terminal NADP-linked domain"/>
    <property type="match status" value="1"/>
</dbReference>
<dbReference type="EMBL" id="JBJQND010000003">
    <property type="protein sequence ID" value="KAL3881160.1"/>
    <property type="molecule type" value="Genomic_DNA"/>
</dbReference>
<keyword evidence="10" id="KW-0325">Glycoprotein</keyword>
<reference evidence="13 14" key="1">
    <citation type="submission" date="2024-11" db="EMBL/GenBank/DDBJ databases">
        <title>Chromosome-level genome assembly of the freshwater bivalve Anodonta woodiana.</title>
        <authorList>
            <person name="Chen X."/>
        </authorList>
    </citation>
    <scope>NUCLEOTIDE SEQUENCE [LARGE SCALE GENOMIC DNA]</scope>
    <source>
        <strain evidence="13">MN2024</strain>
        <tissue evidence="13">Gills</tissue>
    </source>
</reference>
<dbReference type="GO" id="GO:0005886">
    <property type="term" value="C:plasma membrane"/>
    <property type="evidence" value="ECO:0007669"/>
    <property type="project" value="UniProtKB-SubCell"/>
</dbReference>
<evidence type="ECO:0000256" key="6">
    <source>
        <dbReference type="ARBA" id="ARBA00022989"/>
    </source>
</evidence>
<evidence type="ECO:0000256" key="2">
    <source>
        <dbReference type="ARBA" id="ARBA00022475"/>
    </source>
</evidence>
<dbReference type="PRINTS" id="PR00466">
    <property type="entry name" value="GP91PHOX"/>
</dbReference>
<dbReference type="PANTHER" id="PTHR11972">
    <property type="entry name" value="NADPH OXIDASE"/>
    <property type="match status" value="1"/>
</dbReference>
<evidence type="ECO:0000256" key="1">
    <source>
        <dbReference type="ARBA" id="ARBA00004651"/>
    </source>
</evidence>
<evidence type="ECO:0000313" key="13">
    <source>
        <dbReference type="EMBL" id="KAL3881160.1"/>
    </source>
</evidence>
<evidence type="ECO:0000313" key="14">
    <source>
        <dbReference type="Proteomes" id="UP001634394"/>
    </source>
</evidence>
<dbReference type="InterPro" id="IPR050369">
    <property type="entry name" value="RBOH/FRE"/>
</dbReference>
<dbReference type="GO" id="GO:0016491">
    <property type="term" value="F:oxidoreductase activity"/>
    <property type="evidence" value="ECO:0007669"/>
    <property type="project" value="UniProtKB-KW"/>
</dbReference>
<dbReference type="FunFam" id="2.40.30.10:FF:000030">
    <property type="entry name" value="cytochrome b-245 heavy chain"/>
    <property type="match status" value="1"/>
</dbReference>
<dbReference type="PROSITE" id="PS51384">
    <property type="entry name" value="FAD_FR"/>
    <property type="match status" value="1"/>
</dbReference>